<dbReference type="EMBL" id="CAACVS010000086">
    <property type="protein sequence ID" value="VEU36355.1"/>
    <property type="molecule type" value="Genomic_DNA"/>
</dbReference>
<proteinExistence type="inferred from homology"/>
<evidence type="ECO:0000256" key="5">
    <source>
        <dbReference type="ARBA" id="ARBA00022692"/>
    </source>
</evidence>
<gene>
    <name evidence="8" type="ORF">PSNMU_V1.4_AUG-EV-PASAV3_0031100</name>
</gene>
<evidence type="ECO:0000256" key="2">
    <source>
        <dbReference type="ARBA" id="ARBA00007647"/>
    </source>
</evidence>
<organism evidence="8 9">
    <name type="scientific">Pseudo-nitzschia multistriata</name>
    <dbReference type="NCBI Taxonomy" id="183589"/>
    <lineage>
        <taxon>Eukaryota</taxon>
        <taxon>Sar</taxon>
        <taxon>Stramenopiles</taxon>
        <taxon>Ochrophyta</taxon>
        <taxon>Bacillariophyta</taxon>
        <taxon>Bacillariophyceae</taxon>
        <taxon>Bacillariophycidae</taxon>
        <taxon>Bacillariales</taxon>
        <taxon>Bacillariaceae</taxon>
        <taxon>Pseudo-nitzschia</taxon>
    </lineage>
</organism>
<dbReference type="OrthoDB" id="2526284at2759"/>
<dbReference type="GO" id="GO:0016020">
    <property type="term" value="C:membrane"/>
    <property type="evidence" value="ECO:0007669"/>
    <property type="project" value="UniProtKB-SubCell"/>
</dbReference>
<evidence type="ECO:0000256" key="7">
    <source>
        <dbReference type="ARBA" id="ARBA00023136"/>
    </source>
</evidence>
<dbReference type="AlphaFoldDB" id="A0A448Z2Y2"/>
<evidence type="ECO:0000256" key="1">
    <source>
        <dbReference type="ARBA" id="ARBA00004167"/>
    </source>
</evidence>
<dbReference type="GO" id="GO:0005737">
    <property type="term" value="C:cytoplasm"/>
    <property type="evidence" value="ECO:0007669"/>
    <property type="project" value="TreeGrafter"/>
</dbReference>
<evidence type="ECO:0000313" key="9">
    <source>
        <dbReference type="Proteomes" id="UP000291116"/>
    </source>
</evidence>
<evidence type="ECO:0000313" key="8">
    <source>
        <dbReference type="EMBL" id="VEU36355.1"/>
    </source>
</evidence>
<dbReference type="InterPro" id="IPR008166">
    <property type="entry name" value="Glyco_transf_92"/>
</dbReference>
<dbReference type="Proteomes" id="UP000291116">
    <property type="component" value="Unassembled WGS sequence"/>
</dbReference>
<keyword evidence="5" id="KW-0812">Transmembrane</keyword>
<evidence type="ECO:0000256" key="4">
    <source>
        <dbReference type="ARBA" id="ARBA00022679"/>
    </source>
</evidence>
<keyword evidence="4" id="KW-0808">Transferase</keyword>
<sequence>MLGFDHFYVYDNSGAFSNQSSLEPVADIFPDDVTVIKWPSRICNNNPNNVDSVGERSSQYAAEASCRLRFGSHVNWIGQFDIDEYLIPMGNYTRITPLLKKLDDEGTKIISFASWRAWPRRTHINDPEVTTFKNDVKMCRRNSECFELSVRKDTTIMEAYNCDRQRPGAKSSTMPAEKQLYRPDYVTQHFIHYSTITESTNLLPKEFQEKFKGQRPFPDPLSRFGDEVNEGLMLHSKSVARQDTAGWKLNCREDRKGFDQCRIGFPWPEDGSNATADKNGWAYNCYVNPRIDNYFAPKVKAKLKEMGLMETQRSTRLCFHKNSLEGSATPRRD</sequence>
<comment type="subcellular location">
    <subcellularLocation>
        <location evidence="1">Membrane</location>
        <topology evidence="1">Single-pass membrane protein</topology>
    </subcellularLocation>
</comment>
<dbReference type="PANTHER" id="PTHR21461:SF69">
    <property type="entry name" value="GLYCOSYLTRANSFERASE FAMILY 92 PROTEIN"/>
    <property type="match status" value="1"/>
</dbReference>
<accession>A0A448Z2Y2</accession>
<dbReference type="Pfam" id="PF01697">
    <property type="entry name" value="Glyco_transf_92"/>
    <property type="match status" value="1"/>
</dbReference>
<evidence type="ECO:0000256" key="3">
    <source>
        <dbReference type="ARBA" id="ARBA00022676"/>
    </source>
</evidence>
<protein>
    <recommendedName>
        <fullName evidence="10">Glycosyltransferase family 92 protein</fullName>
    </recommendedName>
</protein>
<evidence type="ECO:0000256" key="6">
    <source>
        <dbReference type="ARBA" id="ARBA00022989"/>
    </source>
</evidence>
<dbReference type="PANTHER" id="PTHR21461">
    <property type="entry name" value="GLYCOSYLTRANSFERASE FAMILY 92 PROTEIN"/>
    <property type="match status" value="1"/>
</dbReference>
<keyword evidence="3" id="KW-0328">Glycosyltransferase</keyword>
<evidence type="ECO:0008006" key="10">
    <source>
        <dbReference type="Google" id="ProtNLM"/>
    </source>
</evidence>
<keyword evidence="9" id="KW-1185">Reference proteome</keyword>
<dbReference type="GO" id="GO:0016757">
    <property type="term" value="F:glycosyltransferase activity"/>
    <property type="evidence" value="ECO:0007669"/>
    <property type="project" value="UniProtKB-KW"/>
</dbReference>
<name>A0A448Z2Y2_9STRA</name>
<reference evidence="8 9" key="1">
    <citation type="submission" date="2019-01" db="EMBL/GenBank/DDBJ databases">
        <authorList>
            <person name="Ferrante I. M."/>
        </authorList>
    </citation>
    <scope>NUCLEOTIDE SEQUENCE [LARGE SCALE GENOMIC DNA]</scope>
    <source>
        <strain evidence="8 9">B856</strain>
    </source>
</reference>
<keyword evidence="6" id="KW-1133">Transmembrane helix</keyword>
<comment type="similarity">
    <text evidence="2">Belongs to the glycosyltransferase 92 family.</text>
</comment>
<keyword evidence="7" id="KW-0472">Membrane</keyword>